<accession>A0A411K341</accession>
<keyword evidence="1" id="KW-0934">Plastid</keyword>
<protein>
    <submittedName>
        <fullName evidence="1">NADH-plastoquinone oxidoreductase subunit K</fullName>
    </submittedName>
</protein>
<reference evidence="1" key="1">
    <citation type="journal article" date="2019" name="Mol. Phylogenet. Evol.">
        <title>Plastid phylogenomic insights into the evolution of Caryophyllales.</title>
        <authorList>
            <person name="Yao G."/>
            <person name="Jin J.J."/>
            <person name="Li H.T."/>
            <person name="Yang J.B."/>
            <person name="Shiva Mandala V."/>
            <person name="Croley M."/>
            <person name="Mostow R."/>
            <person name="Douglas N.A."/>
            <person name="Chase M.W."/>
            <person name="Christenhusz M.J."/>
            <person name="Soltis D.E."/>
            <person name="Soltis P.S."/>
            <person name="Smith S.A."/>
            <person name="Brockington S.F."/>
            <person name="Moore M.J."/>
            <person name="Yi T.S."/>
            <person name="Li D.Z."/>
        </authorList>
    </citation>
    <scope>NUCLEOTIDE SEQUENCE</scope>
</reference>
<gene>
    <name evidence="1" type="primary">ndhK</name>
</gene>
<evidence type="ECO:0000313" key="1">
    <source>
        <dbReference type="EMBL" id="QBC71773.1"/>
    </source>
</evidence>
<dbReference type="EMBL" id="MK397918">
    <property type="protein sequence ID" value="QBC71773.1"/>
    <property type="molecule type" value="Genomic_DNA"/>
</dbReference>
<proteinExistence type="predicted"/>
<sequence>MYLLFRVHHKGNENQDLLYPVSNENYEQIEHLSKGSVPSHEL</sequence>
<geneLocation type="plastid" evidence="1"/>
<organism evidence="1">
    <name type="scientific">Dionaea muscipula</name>
    <name type="common">Venus flytrap</name>
    <dbReference type="NCBI Taxonomy" id="4362"/>
    <lineage>
        <taxon>Eukaryota</taxon>
        <taxon>Viridiplantae</taxon>
        <taxon>Streptophyta</taxon>
        <taxon>Embryophyta</taxon>
        <taxon>Tracheophyta</taxon>
        <taxon>Spermatophyta</taxon>
        <taxon>Magnoliopsida</taxon>
        <taxon>eudicotyledons</taxon>
        <taxon>Gunneridae</taxon>
        <taxon>Pentapetalae</taxon>
        <taxon>Caryophyllales</taxon>
        <taxon>Droseraceae</taxon>
        <taxon>Dionaea</taxon>
    </lineage>
</organism>
<name>A0A411K341_DIOMU</name>
<dbReference type="AlphaFoldDB" id="A0A411K341"/>